<proteinExistence type="predicted"/>
<dbReference type="RefSeq" id="WP_250752080.1">
    <property type="nucleotide sequence ID" value="NZ_CP098401.1"/>
</dbReference>
<sequence length="315" mass="32579">MSSAPTVDPQSLPPGAWAAARRRSLRAAAQWTASPVHRALCASFAGAAATDLAHATRCAFEVLGDTGWVAAMLDPFVAALATDPLFEPPLRVTRDHGRVGAVLLDVPAARIAAAVVTAGAASLPPVVVASGQVVVTHYVRAGGAMLHRWHAGPVAPEQAASPARAQPPLPLHDGDIHVHDGRVGGHAVAGATATIATLSVVLRAEAAPLVREFSSLDGRLLRVATTDDASSRAAMLRTLLRVSGRRDAAALFDDATRDPAPHVRWSAMREWLALDARAALPRLAALAERDGSPGVRAAATATLALVRERAVACPA</sequence>
<organism evidence="1 2">
    <name type="scientific">Sphingomonas donggukensis</name>
    <dbReference type="NCBI Taxonomy" id="2949093"/>
    <lineage>
        <taxon>Bacteria</taxon>
        <taxon>Pseudomonadati</taxon>
        <taxon>Pseudomonadota</taxon>
        <taxon>Alphaproteobacteria</taxon>
        <taxon>Sphingomonadales</taxon>
        <taxon>Sphingomonadaceae</taxon>
        <taxon>Sphingomonas</taxon>
    </lineage>
</organism>
<dbReference type="EMBL" id="CP098401">
    <property type="protein sequence ID" value="URW75650.1"/>
    <property type="molecule type" value="Genomic_DNA"/>
</dbReference>
<accession>A0ABY4TTB6</accession>
<evidence type="ECO:0008006" key="3">
    <source>
        <dbReference type="Google" id="ProtNLM"/>
    </source>
</evidence>
<name>A0ABY4TTB6_9SPHN</name>
<reference evidence="1" key="1">
    <citation type="submission" date="2022-05" db="EMBL/GenBank/DDBJ databases">
        <title>Sphingomonas sp. strain RMG20 Genome sequencing and assembly.</title>
        <authorList>
            <person name="Kim I."/>
        </authorList>
    </citation>
    <scope>NUCLEOTIDE SEQUENCE</scope>
    <source>
        <strain evidence="1">RMG20</strain>
    </source>
</reference>
<evidence type="ECO:0000313" key="2">
    <source>
        <dbReference type="Proteomes" id="UP001055580"/>
    </source>
</evidence>
<keyword evidence="2" id="KW-1185">Reference proteome</keyword>
<dbReference type="Proteomes" id="UP001055580">
    <property type="component" value="Chromosome"/>
</dbReference>
<protein>
    <recommendedName>
        <fullName evidence="3">HEAT repeat domain-containing protein</fullName>
    </recommendedName>
</protein>
<gene>
    <name evidence="1" type="ORF">M9980_14200</name>
</gene>
<evidence type="ECO:0000313" key="1">
    <source>
        <dbReference type="EMBL" id="URW75650.1"/>
    </source>
</evidence>